<sequence length="292" mass="32622">MAAESEQDPLIRSIDHILAAWRQGDCALGEHWFVHRLDKSIAVTDAGRVAAEAGADLAEQEVPGFVVVTQTCDVVRSCAERPFVEICPLVEVDDDRLREIQRGRRPAYAFVVLLSARRLVADLDRVMTVEKPLVATWERTPGWSTDAEARAFALALSRKRVRFAFPDDFTALARKLQSRMANKHEKNTDEGHGLRALREIRVLASPSWDAPQVDIFFWFVRNESDADAEGKNWADLLKEWLKLVPTTGRFKSIEGQVLTLPDMNAGEYVDSDPLDLDHLSAGLSSNDGCPQA</sequence>
<dbReference type="Proteomes" id="UP000749010">
    <property type="component" value="Unassembled WGS sequence"/>
</dbReference>
<protein>
    <submittedName>
        <fullName evidence="1">Uncharacterized protein</fullName>
    </submittedName>
</protein>
<keyword evidence="2" id="KW-1185">Reference proteome</keyword>
<name>A0ABX1U1D9_9PROT</name>
<reference evidence="1 2" key="1">
    <citation type="submission" date="2019-03" db="EMBL/GenBank/DDBJ databases">
        <title>Metabolic reconstructions from genomes of highly enriched 'Candidatus Accumulibacter' and 'Candidatus Competibacter' bioreactor populations.</title>
        <authorList>
            <person name="Annavajhala M.K."/>
            <person name="Welles L."/>
            <person name="Abbas B."/>
            <person name="Sorokin D."/>
            <person name="Park H."/>
            <person name="Van Loosdrecht M."/>
            <person name="Chandran K."/>
        </authorList>
    </citation>
    <scope>NUCLEOTIDE SEQUENCE [LARGE SCALE GENOMIC DNA]</scope>
    <source>
        <strain evidence="1 2">SBR_S</strain>
    </source>
</reference>
<accession>A0ABX1U1D9</accession>
<proteinExistence type="predicted"/>
<dbReference type="EMBL" id="SPMY01000046">
    <property type="protein sequence ID" value="NMQ29139.1"/>
    <property type="molecule type" value="Genomic_DNA"/>
</dbReference>
<comment type="caution">
    <text evidence="1">The sequence shown here is derived from an EMBL/GenBank/DDBJ whole genome shotgun (WGS) entry which is preliminary data.</text>
</comment>
<dbReference type="RefSeq" id="WP_169067598.1">
    <property type="nucleotide sequence ID" value="NZ_SPMY01000046.1"/>
</dbReference>
<organism evidence="1 2">
    <name type="scientific">Candidatus Accumulibacter phosphatis</name>
    <dbReference type="NCBI Taxonomy" id="327160"/>
    <lineage>
        <taxon>Bacteria</taxon>
        <taxon>Pseudomonadati</taxon>
        <taxon>Pseudomonadota</taxon>
        <taxon>Betaproteobacteria</taxon>
        <taxon>Candidatus Accumulibacter</taxon>
    </lineage>
</organism>
<evidence type="ECO:0000313" key="1">
    <source>
        <dbReference type="EMBL" id="NMQ29139.1"/>
    </source>
</evidence>
<gene>
    <name evidence="1" type="ORF">E4Q23_16055</name>
</gene>
<evidence type="ECO:0000313" key="2">
    <source>
        <dbReference type="Proteomes" id="UP000749010"/>
    </source>
</evidence>